<proteinExistence type="predicted"/>
<feature type="compositionally biased region" description="Polar residues" evidence="2">
    <location>
        <begin position="146"/>
        <end position="158"/>
    </location>
</feature>
<organism evidence="3 4">
    <name type="scientific">Daphnia galeata</name>
    <dbReference type="NCBI Taxonomy" id="27404"/>
    <lineage>
        <taxon>Eukaryota</taxon>
        <taxon>Metazoa</taxon>
        <taxon>Ecdysozoa</taxon>
        <taxon>Arthropoda</taxon>
        <taxon>Crustacea</taxon>
        <taxon>Branchiopoda</taxon>
        <taxon>Diplostraca</taxon>
        <taxon>Cladocera</taxon>
        <taxon>Anomopoda</taxon>
        <taxon>Daphniidae</taxon>
        <taxon>Daphnia</taxon>
    </lineage>
</organism>
<keyword evidence="4" id="KW-1185">Reference proteome</keyword>
<gene>
    <name evidence="3" type="ORF">DGAL_LOCUS15235</name>
</gene>
<accession>A0A8J2S282</accession>
<name>A0A8J2S282_9CRUS</name>
<evidence type="ECO:0000313" key="3">
    <source>
        <dbReference type="EMBL" id="CAH0111587.1"/>
    </source>
</evidence>
<feature type="region of interest" description="Disordered" evidence="2">
    <location>
        <begin position="146"/>
        <end position="167"/>
    </location>
</feature>
<evidence type="ECO:0000256" key="1">
    <source>
        <dbReference type="SAM" id="Coils"/>
    </source>
</evidence>
<evidence type="ECO:0000256" key="2">
    <source>
        <dbReference type="SAM" id="MobiDB-lite"/>
    </source>
</evidence>
<feature type="coiled-coil region" evidence="1">
    <location>
        <begin position="172"/>
        <end position="255"/>
    </location>
</feature>
<reference evidence="3" key="1">
    <citation type="submission" date="2021-11" db="EMBL/GenBank/DDBJ databases">
        <authorList>
            <person name="Schell T."/>
        </authorList>
    </citation>
    <scope>NUCLEOTIDE SEQUENCE</scope>
    <source>
        <strain evidence="3">M5</strain>
    </source>
</reference>
<feature type="coiled-coil region" evidence="1">
    <location>
        <begin position="99"/>
        <end position="137"/>
    </location>
</feature>
<keyword evidence="1" id="KW-0175">Coiled coil</keyword>
<dbReference type="Proteomes" id="UP000789390">
    <property type="component" value="Unassembled WGS sequence"/>
</dbReference>
<dbReference type="AlphaFoldDB" id="A0A8J2S282"/>
<dbReference type="EMBL" id="CAKKLH010000314">
    <property type="protein sequence ID" value="CAH0111587.1"/>
    <property type="molecule type" value="Genomic_DNA"/>
</dbReference>
<evidence type="ECO:0000313" key="4">
    <source>
        <dbReference type="Proteomes" id="UP000789390"/>
    </source>
</evidence>
<comment type="caution">
    <text evidence="3">The sequence shown here is derived from an EMBL/GenBank/DDBJ whole genome shotgun (WGS) entry which is preliminary data.</text>
</comment>
<protein>
    <submittedName>
        <fullName evidence="3">Uncharacterized protein</fullName>
    </submittedName>
</protein>
<dbReference type="OrthoDB" id="6364641at2759"/>
<sequence>MDKYKPYKSWEVPENNYKEAKNGQKDYSQKELNVVSKNPQNSYSDCDNFSNLLKIGVHKGIRGILNQLSPEKFSPEDVQHLQKLNRDLHAENIKKTLAFVELEQKYYLHKDEIAELKQENEKRRQESNLLLQNALDEISAHQKGLSLNSQACERNSTDPMGDEHDPNDIHERQMLLKELHDLKEMFDKLQRKESQARRQVQIYEEKYQYFEDVVHNSSIFLDDSKKQLDASLKKIQILESELEIWKNNCLAYEQLSRQLQSEIQLVQTALPTPQQPRNSKLDPTFVNNAIFKYLKPKGNPN</sequence>